<keyword evidence="2" id="KW-1185">Reference proteome</keyword>
<dbReference type="Proteomes" id="UP000789508">
    <property type="component" value="Unassembled WGS sequence"/>
</dbReference>
<proteinExistence type="predicted"/>
<name>A0A9N9NMM9_9GLOM</name>
<organism evidence="1 2">
    <name type="scientific">Ambispora leptoticha</name>
    <dbReference type="NCBI Taxonomy" id="144679"/>
    <lineage>
        <taxon>Eukaryota</taxon>
        <taxon>Fungi</taxon>
        <taxon>Fungi incertae sedis</taxon>
        <taxon>Mucoromycota</taxon>
        <taxon>Glomeromycotina</taxon>
        <taxon>Glomeromycetes</taxon>
        <taxon>Archaeosporales</taxon>
        <taxon>Ambisporaceae</taxon>
        <taxon>Ambispora</taxon>
    </lineage>
</organism>
<gene>
    <name evidence="1" type="ORF">ALEPTO_LOCUS13348</name>
</gene>
<protein>
    <submittedName>
        <fullName evidence="1">6328_t:CDS:1</fullName>
    </submittedName>
</protein>
<comment type="caution">
    <text evidence="1">The sequence shown here is derived from an EMBL/GenBank/DDBJ whole genome shotgun (WGS) entry which is preliminary data.</text>
</comment>
<evidence type="ECO:0000313" key="1">
    <source>
        <dbReference type="EMBL" id="CAG8752170.1"/>
    </source>
</evidence>
<reference evidence="1" key="1">
    <citation type="submission" date="2021-06" db="EMBL/GenBank/DDBJ databases">
        <authorList>
            <person name="Kallberg Y."/>
            <person name="Tangrot J."/>
            <person name="Rosling A."/>
        </authorList>
    </citation>
    <scope>NUCLEOTIDE SEQUENCE</scope>
    <source>
        <strain evidence="1">FL130A</strain>
    </source>
</reference>
<evidence type="ECO:0000313" key="2">
    <source>
        <dbReference type="Proteomes" id="UP000789508"/>
    </source>
</evidence>
<accession>A0A9N9NMM9</accession>
<feature type="non-terminal residue" evidence="1">
    <location>
        <position position="1"/>
    </location>
</feature>
<dbReference type="EMBL" id="CAJVPS010041383">
    <property type="protein sequence ID" value="CAG8752170.1"/>
    <property type="molecule type" value="Genomic_DNA"/>
</dbReference>
<dbReference type="AlphaFoldDB" id="A0A9N9NMM9"/>
<sequence length="91" mass="10404">NILTIAQIIQQAITKICTKTQVSEAIKKQILDLMQILETIAHNNHPPDILLEITSKIQKTTINYLFKTAQEKHTPTTTILYKINKSIHKNI</sequence>